<evidence type="ECO:0000313" key="3">
    <source>
        <dbReference type="Proteomes" id="UP000002881"/>
    </source>
</evidence>
<keyword evidence="2" id="KW-0418">Kinase</keyword>
<evidence type="ECO:0000313" key="2">
    <source>
        <dbReference type="EMBL" id="AFK05829.1"/>
    </source>
</evidence>
<reference evidence="2 3" key="1">
    <citation type="journal article" date="2012" name="Genome Biol. Evol.">
        <title>Genome Sequence of the Mesophilic Thermotogales Bacterium Mesotoga prima MesG1.Ag.4.2 Reveals the Largest Thermotogales Genome To Date.</title>
        <authorList>
            <person name="Zhaxybayeva O."/>
            <person name="Swithers K.S."/>
            <person name="Foght J."/>
            <person name="Green A.G."/>
            <person name="Bruce D."/>
            <person name="Detter C."/>
            <person name="Han S."/>
            <person name="Teshima H."/>
            <person name="Han J."/>
            <person name="Woyke T."/>
            <person name="Pitluck S."/>
            <person name="Nolan M."/>
            <person name="Ivanova N."/>
            <person name="Pati A."/>
            <person name="Land M.L."/>
            <person name="Dlutek M."/>
            <person name="Doolittle W.F."/>
            <person name="Noll K.M."/>
            <person name="Nesbo C.L."/>
        </authorList>
    </citation>
    <scope>NUCLEOTIDE SEQUENCE [LARGE SCALE GENOMIC DNA]</scope>
    <source>
        <strain evidence="3">mesG1.Ag.4.2</strain>
    </source>
</reference>
<keyword evidence="3" id="KW-1185">Reference proteome</keyword>
<dbReference type="Proteomes" id="UP000002881">
    <property type="component" value="Chromosome"/>
</dbReference>
<protein>
    <submittedName>
        <fullName evidence="2">Transcriptional regulator/sugar kinase</fullName>
    </submittedName>
</protein>
<comment type="similarity">
    <text evidence="1">Belongs to the ROK (NagC/XylR) family.</text>
</comment>
<dbReference type="InterPro" id="IPR036390">
    <property type="entry name" value="WH_DNA-bd_sf"/>
</dbReference>
<dbReference type="InterPro" id="IPR043129">
    <property type="entry name" value="ATPase_NBD"/>
</dbReference>
<dbReference type="Gene3D" id="3.30.420.40">
    <property type="match status" value="3"/>
</dbReference>
<dbReference type="SUPFAM" id="SSF53067">
    <property type="entry name" value="Actin-like ATPase domain"/>
    <property type="match status" value="1"/>
</dbReference>
<dbReference type="InterPro" id="IPR036388">
    <property type="entry name" value="WH-like_DNA-bd_sf"/>
</dbReference>
<dbReference type="EMBL" id="CP003532">
    <property type="protein sequence ID" value="AFK05829.1"/>
    <property type="molecule type" value="Genomic_DNA"/>
</dbReference>
<dbReference type="PROSITE" id="PS01125">
    <property type="entry name" value="ROK"/>
    <property type="match status" value="1"/>
</dbReference>
<dbReference type="RefSeq" id="WP_014730002.1">
    <property type="nucleotide sequence ID" value="NC_017934.1"/>
</dbReference>
<dbReference type="SUPFAM" id="SSF46785">
    <property type="entry name" value="Winged helix' DNA-binding domain"/>
    <property type="match status" value="1"/>
</dbReference>
<dbReference type="GeneID" id="87105948"/>
<dbReference type="InterPro" id="IPR049874">
    <property type="entry name" value="ROK_cs"/>
</dbReference>
<dbReference type="Pfam" id="PF00480">
    <property type="entry name" value="ROK"/>
    <property type="match status" value="1"/>
</dbReference>
<proteinExistence type="inferred from homology"/>
<organism evidence="2 3">
    <name type="scientific">Mesotoga prima MesG1.Ag.4.2</name>
    <dbReference type="NCBI Taxonomy" id="660470"/>
    <lineage>
        <taxon>Bacteria</taxon>
        <taxon>Thermotogati</taxon>
        <taxon>Thermotogota</taxon>
        <taxon>Thermotogae</taxon>
        <taxon>Kosmotogales</taxon>
        <taxon>Kosmotogaceae</taxon>
        <taxon>Mesotoga</taxon>
    </lineage>
</organism>
<dbReference type="Gene3D" id="1.10.10.10">
    <property type="entry name" value="Winged helix-like DNA-binding domain superfamily/Winged helix DNA-binding domain"/>
    <property type="match status" value="1"/>
</dbReference>
<gene>
    <name evidence="2" type="ORF">Theba_0078</name>
</gene>
<accession>I2F1M6</accession>
<dbReference type="PANTHER" id="PTHR18964">
    <property type="entry name" value="ROK (REPRESSOR, ORF, KINASE) FAMILY"/>
    <property type="match status" value="1"/>
</dbReference>
<keyword evidence="2" id="KW-0808">Transferase</keyword>
<dbReference type="AlphaFoldDB" id="I2F1M6"/>
<dbReference type="HOGENOM" id="CLU_036604_13_2_0"/>
<name>I2F1M6_9BACT</name>
<evidence type="ECO:0000256" key="1">
    <source>
        <dbReference type="ARBA" id="ARBA00006479"/>
    </source>
</evidence>
<dbReference type="STRING" id="660470.Theba_0078"/>
<dbReference type="eggNOG" id="COG1940">
    <property type="taxonomic scope" value="Bacteria"/>
</dbReference>
<dbReference type="InterPro" id="IPR000600">
    <property type="entry name" value="ROK"/>
</dbReference>
<sequence length="374" mass="40877">MSFTERRSAGVPSELRERNLKTIIDVVFRYQPVSRTNIAKLTGISKPTVSKLVGLLMSENYIVKTGKTSSGLGKRQELLSFNPEKAFVISVDVGLATTIVAKVDLSMKMTNKCEIKTSESPERFASELVDCLSDFCGAGKESPASVVISVPGLVRSDLRTAINVPLLHWTDLPLAELVEERLRLNGIVCGVSINNDSKLGVLAEVALNKDIPDSFSNIVYVLVKEGVGVGLYINGSLYVGSNHIAGEFGHMSIDPKGPECSCGRRGCWLTMVGSRELDGFIRENRLEDYIELFSVGLMNIVNGLDPNLVVISGALEQYWERVLPSLRAKLKSIALFDQSSMEIMKSALDDREGPIFGGALMVLRKYLDIETGVL</sequence>
<dbReference type="KEGG" id="mpg:Theba_0078"/>
<dbReference type="PANTHER" id="PTHR18964:SF110">
    <property type="entry name" value="TRANSCRIPTIONAL REGULATOR, XYLR-RELATED"/>
    <property type="match status" value="1"/>
</dbReference>
<dbReference type="GO" id="GO:0016301">
    <property type="term" value="F:kinase activity"/>
    <property type="evidence" value="ECO:0007669"/>
    <property type="project" value="UniProtKB-KW"/>
</dbReference>